<keyword evidence="2" id="KW-1185">Reference proteome</keyword>
<evidence type="ECO:0000313" key="2">
    <source>
        <dbReference type="Proteomes" id="UP000625711"/>
    </source>
</evidence>
<evidence type="ECO:0000313" key="1">
    <source>
        <dbReference type="EMBL" id="KAF7277683.1"/>
    </source>
</evidence>
<protein>
    <submittedName>
        <fullName evidence="1">Uncharacterized protein</fullName>
    </submittedName>
</protein>
<sequence>MHFKNHHNDVIYANSSAKDYYDSEYNPLPLPVIEINEKNEQRKLKKEPLKTKAAKMINLRTVKASCTAKSAHEC</sequence>
<dbReference type="AlphaFoldDB" id="A0A834IFH6"/>
<proteinExistence type="predicted"/>
<dbReference type="Proteomes" id="UP000625711">
    <property type="component" value="Unassembled WGS sequence"/>
</dbReference>
<reference evidence="1" key="1">
    <citation type="submission" date="2020-08" db="EMBL/GenBank/DDBJ databases">
        <title>Genome sequencing and assembly of the red palm weevil Rhynchophorus ferrugineus.</title>
        <authorList>
            <person name="Dias G.B."/>
            <person name="Bergman C.M."/>
            <person name="Manee M."/>
        </authorList>
    </citation>
    <scope>NUCLEOTIDE SEQUENCE</scope>
    <source>
        <strain evidence="1">AA-2017</strain>
        <tissue evidence="1">Whole larva</tissue>
    </source>
</reference>
<accession>A0A834IFH6</accession>
<dbReference type="EMBL" id="JAACXV010000458">
    <property type="protein sequence ID" value="KAF7277683.1"/>
    <property type="molecule type" value="Genomic_DNA"/>
</dbReference>
<comment type="caution">
    <text evidence="1">The sequence shown here is derived from an EMBL/GenBank/DDBJ whole genome shotgun (WGS) entry which is preliminary data.</text>
</comment>
<organism evidence="1 2">
    <name type="scientific">Rhynchophorus ferrugineus</name>
    <name type="common">Red palm weevil</name>
    <name type="synonym">Curculio ferrugineus</name>
    <dbReference type="NCBI Taxonomy" id="354439"/>
    <lineage>
        <taxon>Eukaryota</taxon>
        <taxon>Metazoa</taxon>
        <taxon>Ecdysozoa</taxon>
        <taxon>Arthropoda</taxon>
        <taxon>Hexapoda</taxon>
        <taxon>Insecta</taxon>
        <taxon>Pterygota</taxon>
        <taxon>Neoptera</taxon>
        <taxon>Endopterygota</taxon>
        <taxon>Coleoptera</taxon>
        <taxon>Polyphaga</taxon>
        <taxon>Cucujiformia</taxon>
        <taxon>Curculionidae</taxon>
        <taxon>Dryophthorinae</taxon>
        <taxon>Rhynchophorus</taxon>
    </lineage>
</organism>
<gene>
    <name evidence="1" type="ORF">GWI33_006630</name>
</gene>
<name>A0A834IFH6_RHYFE</name>